<dbReference type="InParanoid" id="J4H1Z1"/>
<reference evidence="2 3" key="1">
    <citation type="journal article" date="2012" name="Appl. Environ. Microbiol.">
        <title>Short-read sequencing for genomic analysis of the brown rot fungus Fibroporia radiculosa.</title>
        <authorList>
            <person name="Tang J.D."/>
            <person name="Perkins A.D."/>
            <person name="Sonstegard T.S."/>
            <person name="Schroeder S.G."/>
            <person name="Burgess S.C."/>
            <person name="Diehl S.V."/>
        </authorList>
    </citation>
    <scope>NUCLEOTIDE SEQUENCE [LARGE SCALE GENOMIC DNA]</scope>
    <source>
        <strain evidence="2 3">TFFH 294</strain>
    </source>
</reference>
<dbReference type="GeneID" id="24095525"/>
<feature type="transmembrane region" description="Helical" evidence="1">
    <location>
        <begin position="102"/>
        <end position="120"/>
    </location>
</feature>
<dbReference type="EMBL" id="HE796994">
    <property type="protein sequence ID" value="CCM00614.1"/>
    <property type="molecule type" value="Genomic_DNA"/>
</dbReference>
<feature type="transmembrane region" description="Helical" evidence="1">
    <location>
        <begin position="28"/>
        <end position="48"/>
    </location>
</feature>
<accession>J4H1Z1</accession>
<feature type="transmembrane region" description="Helical" evidence="1">
    <location>
        <begin position="126"/>
        <end position="148"/>
    </location>
</feature>
<dbReference type="OrthoDB" id="2804471at2759"/>
<sequence>MSFSYWCLDIMYALFSTLRVYVISERNWCVSLLVFALALVPLVSDIYHFCNIKLVTLSPFSGFTIAARASLVMSDAIVLLVILRKTYHIQEIIRQTHAKASLSSLLLRDGSFYFVMLFALNTLDVTFWVTNGFTYVDLYVSVLTTLTLSRCIRNLRGALIGNHDVSFTISSDAHFVSQPVSSLATVPHTVDGELEEP</sequence>
<dbReference type="HOGENOM" id="CLU_1384188_0_0_1"/>
<organism evidence="2 3">
    <name type="scientific">Fibroporia radiculosa</name>
    <dbReference type="NCBI Taxonomy" id="599839"/>
    <lineage>
        <taxon>Eukaryota</taxon>
        <taxon>Fungi</taxon>
        <taxon>Dikarya</taxon>
        <taxon>Basidiomycota</taxon>
        <taxon>Agaricomycotina</taxon>
        <taxon>Agaricomycetes</taxon>
        <taxon>Polyporales</taxon>
        <taxon>Fibroporiaceae</taxon>
        <taxon>Fibroporia</taxon>
    </lineage>
</organism>
<evidence type="ECO:0000313" key="2">
    <source>
        <dbReference type="EMBL" id="CCM00614.1"/>
    </source>
</evidence>
<feature type="transmembrane region" description="Helical" evidence="1">
    <location>
        <begin position="60"/>
        <end position="82"/>
    </location>
</feature>
<protein>
    <submittedName>
        <fullName evidence="2">Uncharacterized protein</fullName>
    </submittedName>
</protein>
<proteinExistence type="predicted"/>
<keyword evidence="3" id="KW-1185">Reference proteome</keyword>
<keyword evidence="1" id="KW-1133">Transmembrane helix</keyword>
<keyword evidence="1" id="KW-0472">Membrane</keyword>
<dbReference type="AlphaFoldDB" id="J4H1Z1"/>
<name>J4H1Z1_9APHY</name>
<dbReference type="RefSeq" id="XP_012179897.1">
    <property type="nucleotide sequence ID" value="XM_012324507.1"/>
</dbReference>
<evidence type="ECO:0000256" key="1">
    <source>
        <dbReference type="SAM" id="Phobius"/>
    </source>
</evidence>
<evidence type="ECO:0000313" key="3">
    <source>
        <dbReference type="Proteomes" id="UP000006352"/>
    </source>
</evidence>
<dbReference type="Proteomes" id="UP000006352">
    <property type="component" value="Unassembled WGS sequence"/>
</dbReference>
<gene>
    <name evidence="2" type="ORF">FIBRA_02650</name>
</gene>
<keyword evidence="1" id="KW-0812">Transmembrane</keyword>